<dbReference type="SFLD" id="SFLDS00001">
    <property type="entry name" value="Enolase"/>
    <property type="match status" value="1"/>
</dbReference>
<dbReference type="InterPro" id="IPR029065">
    <property type="entry name" value="Enolase_C-like"/>
</dbReference>
<feature type="active site" description="Proton acceptor" evidence="4">
    <location>
        <position position="266"/>
    </location>
</feature>
<dbReference type="GO" id="GO:0000287">
    <property type="term" value="F:magnesium ion binding"/>
    <property type="evidence" value="ECO:0007669"/>
    <property type="project" value="UniProtKB-UniRule"/>
</dbReference>
<dbReference type="CDD" id="cd03320">
    <property type="entry name" value="OSBS"/>
    <property type="match status" value="1"/>
</dbReference>
<keyword evidence="8" id="KW-1185">Reference proteome</keyword>
<gene>
    <name evidence="4" type="primary">menC</name>
    <name evidence="7" type="ORF">H6G03_03990</name>
</gene>
<feature type="active site" description="Proton donor" evidence="4">
    <location>
        <position position="161"/>
    </location>
</feature>
<keyword evidence="3 4" id="KW-0456">Lyase</keyword>
<comment type="cofactor">
    <cofactor evidence="4">
        <name>a divalent metal cation</name>
        <dbReference type="ChEBI" id="CHEBI:60240"/>
    </cofactor>
</comment>
<dbReference type="GO" id="GO:0009234">
    <property type="term" value="P:menaquinone biosynthetic process"/>
    <property type="evidence" value="ECO:0007669"/>
    <property type="project" value="UniProtKB-UniRule"/>
</dbReference>
<dbReference type="Proteomes" id="UP000641646">
    <property type="component" value="Unassembled WGS sequence"/>
</dbReference>
<feature type="binding site" evidence="4">
    <location>
        <position position="242"/>
    </location>
    <ligand>
        <name>Mg(2+)</name>
        <dbReference type="ChEBI" id="CHEBI:18420"/>
    </ligand>
</feature>
<dbReference type="PANTHER" id="PTHR48073:SF6">
    <property type="entry name" value="PROTEIN PHYLLO, CHLOROPLASTIC-LIKE"/>
    <property type="match status" value="1"/>
</dbReference>
<dbReference type="PROSITE" id="PS50287">
    <property type="entry name" value="SRCR_2"/>
    <property type="match status" value="1"/>
</dbReference>
<accession>A0A926VAM9</accession>
<dbReference type="Pfam" id="PF13378">
    <property type="entry name" value="MR_MLE_C"/>
    <property type="match status" value="1"/>
</dbReference>
<dbReference type="GO" id="GO:0043748">
    <property type="term" value="F:O-succinylbenzoate synthase activity"/>
    <property type="evidence" value="ECO:0007669"/>
    <property type="project" value="UniProtKB-EC"/>
</dbReference>
<evidence type="ECO:0000259" key="6">
    <source>
        <dbReference type="PROSITE" id="PS50287"/>
    </source>
</evidence>
<dbReference type="SFLD" id="SFLDG00180">
    <property type="entry name" value="muconate_cycloisomerase"/>
    <property type="match status" value="1"/>
</dbReference>
<evidence type="ECO:0000256" key="1">
    <source>
        <dbReference type="ARBA" id="ARBA00022723"/>
    </source>
</evidence>
<dbReference type="InterPro" id="IPR001190">
    <property type="entry name" value="SRCR"/>
</dbReference>
<comment type="caution">
    <text evidence="7">The sequence shown here is derived from an EMBL/GenBank/DDBJ whole genome shotgun (WGS) entry which is preliminary data.</text>
</comment>
<evidence type="ECO:0000313" key="7">
    <source>
        <dbReference type="EMBL" id="MBD2180281.1"/>
    </source>
</evidence>
<dbReference type="InterPro" id="IPR041338">
    <property type="entry name" value="OSBS_N"/>
</dbReference>
<sequence length="340" mass="38857">MLYQFEFRPYRRQFKRALSTSHGNWDIREGIILRFTDDKGAIGWGEIAPIPWFGSETLPSAINFCRQLGDEITTETIFSIPSKLPSCQFGFESALNFGFWILDFGLKADFPNSVESATNPQSKIQNLKSKIAYSCLLPAGEAALHQWQTLWQQGYRTFKWKINVVPIQDEIKIFAKLIQALPTSAKLRLDANAGLNWSAANEWLKVCENYSQIEFLEQPLPVEQFDAMLDLANRYSTPIALDESVATLSQLQTCYEKGWRSIFVIKPGIVGSPRLLRQFCQQHDIDVVFSSVFETVIGRQAALNLAAELSHRDRAVGFGVNHWFNEDEETWLENLWNNPH</sequence>
<dbReference type="EMBL" id="JACJPW010000006">
    <property type="protein sequence ID" value="MBD2180281.1"/>
    <property type="molecule type" value="Genomic_DNA"/>
</dbReference>
<evidence type="ECO:0000256" key="3">
    <source>
        <dbReference type="ARBA" id="ARBA00023239"/>
    </source>
</evidence>
<dbReference type="Pfam" id="PF21508">
    <property type="entry name" value="MenC_N"/>
    <property type="match status" value="1"/>
</dbReference>
<evidence type="ECO:0000313" key="8">
    <source>
        <dbReference type="Proteomes" id="UP000641646"/>
    </source>
</evidence>
<dbReference type="GO" id="GO:0016020">
    <property type="term" value="C:membrane"/>
    <property type="evidence" value="ECO:0007669"/>
    <property type="project" value="InterPro"/>
</dbReference>
<organism evidence="7 8">
    <name type="scientific">Aerosakkonema funiforme FACHB-1375</name>
    <dbReference type="NCBI Taxonomy" id="2949571"/>
    <lineage>
        <taxon>Bacteria</taxon>
        <taxon>Bacillati</taxon>
        <taxon>Cyanobacteriota</taxon>
        <taxon>Cyanophyceae</taxon>
        <taxon>Oscillatoriophycideae</taxon>
        <taxon>Aerosakkonematales</taxon>
        <taxon>Aerosakkonemataceae</taxon>
        <taxon>Aerosakkonema</taxon>
    </lineage>
</organism>
<dbReference type="Gene3D" id="3.30.390.10">
    <property type="entry name" value="Enolase-like, N-terminal domain"/>
    <property type="match status" value="1"/>
</dbReference>
<dbReference type="HAMAP" id="MF_00470">
    <property type="entry name" value="MenC_1"/>
    <property type="match status" value="1"/>
</dbReference>
<dbReference type="RefSeq" id="WP_190462290.1">
    <property type="nucleotide sequence ID" value="NZ_JACJPW010000006.1"/>
</dbReference>
<protein>
    <recommendedName>
        <fullName evidence="4 5">o-succinylbenzoate synthase</fullName>
        <shortName evidence="4">OSB synthase</shortName>
        <shortName evidence="4">OSBS</shortName>
        <ecNumber evidence="4 5">4.2.1.113</ecNumber>
    </recommendedName>
    <alternativeName>
        <fullName evidence="4">4-(2'-carboxyphenyl)-4-oxybutyric acid synthase</fullName>
    </alternativeName>
    <alternativeName>
        <fullName evidence="4">o-succinylbenzoic acid synthase</fullName>
    </alternativeName>
</protein>
<comment type="function">
    <text evidence="4">Converts 2-succinyl-6-hydroxy-2,4-cyclohexadiene-1-carboxylate (SHCHC) to 2-succinylbenzoate (OSB).</text>
</comment>
<keyword evidence="1 4" id="KW-0479">Metal-binding</keyword>
<comment type="pathway">
    <text evidence="4">Cofactor biosynthesis; phylloquinone biosynthesis.</text>
</comment>
<dbReference type="InterPro" id="IPR029017">
    <property type="entry name" value="Enolase-like_N"/>
</dbReference>
<dbReference type="SUPFAM" id="SSF51604">
    <property type="entry name" value="Enolase C-terminal domain-like"/>
    <property type="match status" value="1"/>
</dbReference>
<evidence type="ECO:0000256" key="5">
    <source>
        <dbReference type="NCBIfam" id="TIGR01927"/>
    </source>
</evidence>
<evidence type="ECO:0000256" key="2">
    <source>
        <dbReference type="ARBA" id="ARBA00022842"/>
    </source>
</evidence>
<dbReference type="SMART" id="SM00922">
    <property type="entry name" value="MR_MLE"/>
    <property type="match status" value="1"/>
</dbReference>
<dbReference type="NCBIfam" id="NF002739">
    <property type="entry name" value="PRK02714.1"/>
    <property type="match status" value="1"/>
</dbReference>
<comment type="pathway">
    <text evidence="4">Quinol/quinone metabolism; 1,4-dihydroxy-2-naphthoate biosynthesis; 1,4-dihydroxy-2-naphthoate from chorismate: step 4/7.</text>
</comment>
<reference evidence="7" key="1">
    <citation type="journal article" date="2015" name="ISME J.">
        <title>Draft Genome Sequence of Streptomyces incarnatus NRRL8089, which Produces the Nucleoside Antibiotic Sinefungin.</title>
        <authorList>
            <person name="Oshima K."/>
            <person name="Hattori M."/>
            <person name="Shimizu H."/>
            <person name="Fukuda K."/>
            <person name="Nemoto M."/>
            <person name="Inagaki K."/>
            <person name="Tamura T."/>
        </authorList>
    </citation>
    <scope>NUCLEOTIDE SEQUENCE</scope>
    <source>
        <strain evidence="7">FACHB-1375</strain>
    </source>
</reference>
<reference evidence="7" key="2">
    <citation type="submission" date="2020-08" db="EMBL/GenBank/DDBJ databases">
        <authorList>
            <person name="Chen M."/>
            <person name="Teng W."/>
            <person name="Zhao L."/>
            <person name="Hu C."/>
            <person name="Zhou Y."/>
            <person name="Han B."/>
            <person name="Song L."/>
            <person name="Shu W."/>
        </authorList>
    </citation>
    <scope>NUCLEOTIDE SEQUENCE</scope>
    <source>
        <strain evidence="7">FACHB-1375</strain>
    </source>
</reference>
<comment type="catalytic activity">
    <reaction evidence="4">
        <text>(1R,6R)-6-hydroxy-2-succinyl-cyclohexa-2,4-diene-1-carboxylate = 2-succinylbenzoate + H2O</text>
        <dbReference type="Rhea" id="RHEA:10196"/>
        <dbReference type="ChEBI" id="CHEBI:15377"/>
        <dbReference type="ChEBI" id="CHEBI:18325"/>
        <dbReference type="ChEBI" id="CHEBI:58689"/>
        <dbReference type="EC" id="4.2.1.113"/>
    </reaction>
</comment>
<comment type="similarity">
    <text evidence="4">Belongs to the mandelate racemase/muconate lactonizing enzyme family. MenC type 1 subfamily.</text>
</comment>
<dbReference type="PANTHER" id="PTHR48073">
    <property type="entry name" value="O-SUCCINYLBENZOATE SYNTHASE-RELATED"/>
    <property type="match status" value="1"/>
</dbReference>
<dbReference type="Gene3D" id="3.20.20.120">
    <property type="entry name" value="Enolase-like C-terminal domain"/>
    <property type="match status" value="1"/>
</dbReference>
<dbReference type="SUPFAM" id="SSF54826">
    <property type="entry name" value="Enolase N-terminal domain-like"/>
    <property type="match status" value="1"/>
</dbReference>
<dbReference type="AlphaFoldDB" id="A0A926VAM9"/>
<feature type="binding site" evidence="4">
    <location>
        <position position="217"/>
    </location>
    <ligand>
        <name>Mg(2+)</name>
        <dbReference type="ChEBI" id="CHEBI:18420"/>
    </ligand>
</feature>
<dbReference type="InterPro" id="IPR010196">
    <property type="entry name" value="OSB_synthase_MenC1"/>
</dbReference>
<dbReference type="InterPro" id="IPR013342">
    <property type="entry name" value="Mandelate_racemase_C"/>
</dbReference>
<feature type="binding site" evidence="4">
    <location>
        <position position="190"/>
    </location>
    <ligand>
        <name>Mg(2+)</name>
        <dbReference type="ChEBI" id="CHEBI:18420"/>
    </ligand>
</feature>
<dbReference type="GO" id="GO:0042372">
    <property type="term" value="P:phylloquinone biosynthetic process"/>
    <property type="evidence" value="ECO:0007669"/>
    <property type="project" value="UniProtKB-UniRule"/>
</dbReference>
<feature type="domain" description="SRCR" evidence="6">
    <location>
        <begin position="18"/>
        <end position="69"/>
    </location>
</feature>
<dbReference type="NCBIfam" id="TIGR01927">
    <property type="entry name" value="menC_gam_Gplu"/>
    <property type="match status" value="1"/>
</dbReference>
<dbReference type="InterPro" id="IPR036849">
    <property type="entry name" value="Enolase-like_C_sf"/>
</dbReference>
<keyword evidence="2 4" id="KW-0460">Magnesium</keyword>
<dbReference type="SFLD" id="SFLDF00009">
    <property type="entry name" value="o-succinylbenzoate_synthase"/>
    <property type="match status" value="1"/>
</dbReference>
<proteinExistence type="inferred from homology"/>
<evidence type="ECO:0000256" key="4">
    <source>
        <dbReference type="HAMAP-Rule" id="MF_00470"/>
    </source>
</evidence>
<dbReference type="EC" id="4.2.1.113" evidence="4 5"/>
<name>A0A926VAM9_9CYAN</name>